<evidence type="ECO:0000313" key="1">
    <source>
        <dbReference type="EMBL" id="EGF98725.1"/>
    </source>
</evidence>
<dbReference type="InParanoid" id="F4S9H3"/>
<sequence length="275" mass="31579">MYPYNRGVSERYQRLLNRRFLSASKYITPTPLLPHDPRPKATAITRENLGKGKLPWETLAADADADSLVLSISHEGKSHYVCKPHSAKVIIDFSHEVPNSYWDFRATYPAVIQRPNKEEVRVQVRSYHLIDSPDMYQCISQQSYYTAVMLDLFKNKMTSFSSKLTVPELRMIPTVWMSENHVLVQGDRSFTLQEEISHDSLTTTSDIDYLPPQHEGNNTLVDFLYAFTHFNYEHHKGTAVIHGFRASGNVIFECVMVDKKSVIVLQMIHPEDCSP</sequence>
<dbReference type="EMBL" id="GL883170">
    <property type="protein sequence ID" value="EGF98725.1"/>
    <property type="molecule type" value="Genomic_DNA"/>
</dbReference>
<dbReference type="VEuPathDB" id="FungiDB:MELLADRAFT_69126"/>
<reference evidence="2" key="1">
    <citation type="journal article" date="2011" name="Proc. Natl. Acad. Sci. U.S.A.">
        <title>Obligate biotrophy features unraveled by the genomic analysis of rust fungi.</title>
        <authorList>
            <person name="Duplessis S."/>
            <person name="Cuomo C.A."/>
            <person name="Lin Y.-C."/>
            <person name="Aerts A."/>
            <person name="Tisserant E."/>
            <person name="Veneault-Fourrey C."/>
            <person name="Joly D.L."/>
            <person name="Hacquard S."/>
            <person name="Amselem J."/>
            <person name="Cantarel B.L."/>
            <person name="Chiu R."/>
            <person name="Coutinho P.M."/>
            <person name="Feau N."/>
            <person name="Field M."/>
            <person name="Frey P."/>
            <person name="Gelhaye E."/>
            <person name="Goldberg J."/>
            <person name="Grabherr M.G."/>
            <person name="Kodira C.D."/>
            <person name="Kohler A."/>
            <person name="Kuees U."/>
            <person name="Lindquist E.A."/>
            <person name="Lucas S.M."/>
            <person name="Mago R."/>
            <person name="Mauceli E."/>
            <person name="Morin E."/>
            <person name="Murat C."/>
            <person name="Pangilinan J.L."/>
            <person name="Park R."/>
            <person name="Pearson M."/>
            <person name="Quesneville H."/>
            <person name="Rouhier N."/>
            <person name="Sakthikumar S."/>
            <person name="Salamov A.A."/>
            <person name="Schmutz J."/>
            <person name="Selles B."/>
            <person name="Shapiro H."/>
            <person name="Tanguay P."/>
            <person name="Tuskan G.A."/>
            <person name="Henrissat B."/>
            <person name="Van de Peer Y."/>
            <person name="Rouze P."/>
            <person name="Ellis J.G."/>
            <person name="Dodds P.N."/>
            <person name="Schein J.E."/>
            <person name="Zhong S."/>
            <person name="Hamelin R.C."/>
            <person name="Grigoriev I.V."/>
            <person name="Szabo L.J."/>
            <person name="Martin F."/>
        </authorList>
    </citation>
    <scope>NUCLEOTIDE SEQUENCE [LARGE SCALE GENOMIC DNA]</scope>
    <source>
        <strain evidence="2">98AG31 / pathotype 3-4-7</strain>
    </source>
</reference>
<dbReference type="GeneID" id="18931180"/>
<organism evidence="2">
    <name type="scientific">Melampsora larici-populina (strain 98AG31 / pathotype 3-4-7)</name>
    <name type="common">Poplar leaf rust fungus</name>
    <dbReference type="NCBI Taxonomy" id="747676"/>
    <lineage>
        <taxon>Eukaryota</taxon>
        <taxon>Fungi</taxon>
        <taxon>Dikarya</taxon>
        <taxon>Basidiomycota</taxon>
        <taxon>Pucciniomycotina</taxon>
        <taxon>Pucciniomycetes</taxon>
        <taxon>Pucciniales</taxon>
        <taxon>Melampsoraceae</taxon>
        <taxon>Melampsora</taxon>
    </lineage>
</organism>
<gene>
    <name evidence="1" type="ORF">MELLADRAFT_69126</name>
</gene>
<evidence type="ECO:0008006" key="3">
    <source>
        <dbReference type="Google" id="ProtNLM"/>
    </source>
</evidence>
<proteinExistence type="predicted"/>
<dbReference type="Proteomes" id="UP000001072">
    <property type="component" value="Unassembled WGS sequence"/>
</dbReference>
<protein>
    <recommendedName>
        <fullName evidence="3">Alpha-type protein kinase domain-containing protein</fullName>
    </recommendedName>
</protein>
<dbReference type="RefSeq" id="XP_007417996.1">
    <property type="nucleotide sequence ID" value="XM_007417934.1"/>
</dbReference>
<name>F4S9H3_MELLP</name>
<accession>F4S9H3</accession>
<dbReference type="AlphaFoldDB" id="F4S9H3"/>
<dbReference type="KEGG" id="mlr:MELLADRAFT_69126"/>
<dbReference type="HOGENOM" id="CLU_1012226_0_0_1"/>
<keyword evidence="2" id="KW-1185">Reference proteome</keyword>
<evidence type="ECO:0000313" key="2">
    <source>
        <dbReference type="Proteomes" id="UP000001072"/>
    </source>
</evidence>